<dbReference type="GeneID" id="300653919"/>
<dbReference type="Proteomes" id="UP000470384">
    <property type="component" value="Unassembled WGS sequence"/>
</dbReference>
<evidence type="ECO:0000256" key="1">
    <source>
        <dbReference type="ARBA" id="ARBA00022603"/>
    </source>
</evidence>
<dbReference type="InterPro" id="IPR003788">
    <property type="entry name" value="NDUFAF7"/>
</dbReference>
<sequence length="361" mass="38030">MTSPLADIIRAEIREAGPMPVSRFMALALGHPKHGYYITRDPLGTDFTTSPEISQMFGELIGAWAADCWAKLGAPSPFALVELGPGRGTLMADALRATKAVPGFAAAAQICLVETSPVLRRTQHETLRPILEQGGYRQPRWLDSTATLPDMPLIVIANEFIDALPIRQFIATDDGWRERCVVEFQGNLVFTAAPAPLPNISILPEAVHTAPPGAIAEICPAGTAITADIARRLKARGGAALFIDYGYTRSQPGDTLQAMHEGAYAPVLEAPGTADITAHVDFEALAASAAPAAAIHGPATQGQFLLALGIAQRAAMLAQHATPDQAKAIEAALSRLTHADAMGTLFKVMAVTSHGLTPAGL</sequence>
<dbReference type="GO" id="GO:0035243">
    <property type="term" value="F:protein-arginine omega-N symmetric methyltransferase activity"/>
    <property type="evidence" value="ECO:0007669"/>
    <property type="project" value="TreeGrafter"/>
</dbReference>
<dbReference type="RefSeq" id="WP_160589013.1">
    <property type="nucleotide sequence ID" value="NZ_BMHN01000001.1"/>
</dbReference>
<accession>A0A845QFL6</accession>
<reference evidence="3 4" key="1">
    <citation type="journal article" date="2016" name="Int. J. Syst. Evol. Microbiol.">
        <title>Pyruvatibacter mobilis gen. nov., sp. nov., a marine bacterium from the culture broth of Picochlorum sp. 122.</title>
        <authorList>
            <person name="Wang G."/>
            <person name="Tang M."/>
            <person name="Wu H."/>
            <person name="Dai S."/>
            <person name="Li T."/>
            <person name="Chen C."/>
            <person name="He H."/>
            <person name="Fan J."/>
            <person name="Xiang W."/>
            <person name="Li X."/>
        </authorList>
    </citation>
    <scope>NUCLEOTIDE SEQUENCE [LARGE SCALE GENOMIC DNA]</scope>
    <source>
        <strain evidence="3 4">GYP-11</strain>
    </source>
</reference>
<gene>
    <name evidence="3" type="ORF">GTQ45_14950</name>
</gene>
<dbReference type="OrthoDB" id="9794208at2"/>
<dbReference type="Pfam" id="PF02636">
    <property type="entry name" value="Methyltransf_28"/>
    <property type="match status" value="1"/>
</dbReference>
<evidence type="ECO:0000313" key="4">
    <source>
        <dbReference type="Proteomes" id="UP000470384"/>
    </source>
</evidence>
<dbReference type="InterPro" id="IPR029063">
    <property type="entry name" value="SAM-dependent_MTases_sf"/>
</dbReference>
<dbReference type="Gene3D" id="3.40.50.12710">
    <property type="match status" value="1"/>
</dbReference>
<dbReference type="PANTHER" id="PTHR12049">
    <property type="entry name" value="PROTEIN ARGININE METHYLTRANSFERASE NDUFAF7, MITOCHONDRIAL"/>
    <property type="match status" value="1"/>
</dbReference>
<keyword evidence="4" id="KW-1185">Reference proteome</keyword>
<organism evidence="3 4">
    <name type="scientific">Pyruvatibacter mobilis</name>
    <dbReference type="NCBI Taxonomy" id="1712261"/>
    <lineage>
        <taxon>Bacteria</taxon>
        <taxon>Pseudomonadati</taxon>
        <taxon>Pseudomonadota</taxon>
        <taxon>Alphaproteobacteria</taxon>
        <taxon>Hyphomicrobiales</taxon>
        <taxon>Parvibaculaceae</taxon>
        <taxon>Pyruvatibacter</taxon>
    </lineage>
</organism>
<keyword evidence="2 3" id="KW-0808">Transferase</keyword>
<comment type="caution">
    <text evidence="3">The sequence shown here is derived from an EMBL/GenBank/DDBJ whole genome shotgun (WGS) entry which is preliminary data.</text>
</comment>
<evidence type="ECO:0000256" key="2">
    <source>
        <dbReference type="ARBA" id="ARBA00022679"/>
    </source>
</evidence>
<dbReference type="EMBL" id="WXYQ01000013">
    <property type="protein sequence ID" value="NBG97034.1"/>
    <property type="molecule type" value="Genomic_DNA"/>
</dbReference>
<dbReference type="PANTHER" id="PTHR12049:SF7">
    <property type="entry name" value="PROTEIN ARGININE METHYLTRANSFERASE NDUFAF7, MITOCHONDRIAL"/>
    <property type="match status" value="1"/>
</dbReference>
<dbReference type="GO" id="GO:0032259">
    <property type="term" value="P:methylation"/>
    <property type="evidence" value="ECO:0007669"/>
    <property type="project" value="UniProtKB-KW"/>
</dbReference>
<evidence type="ECO:0000313" key="3">
    <source>
        <dbReference type="EMBL" id="NBG97034.1"/>
    </source>
</evidence>
<name>A0A845QFL6_9HYPH</name>
<dbReference type="SUPFAM" id="SSF53335">
    <property type="entry name" value="S-adenosyl-L-methionine-dependent methyltransferases"/>
    <property type="match status" value="1"/>
</dbReference>
<dbReference type="InterPro" id="IPR038375">
    <property type="entry name" value="NDUFAF7_sf"/>
</dbReference>
<protein>
    <submittedName>
        <fullName evidence="3">Class I SAM-dependent methyltransferase</fullName>
    </submittedName>
</protein>
<keyword evidence="1 3" id="KW-0489">Methyltransferase</keyword>
<dbReference type="AlphaFoldDB" id="A0A845QFL6"/>
<proteinExistence type="predicted"/>